<dbReference type="AlphaFoldDB" id="A0A1Y5IAE7"/>
<protein>
    <submittedName>
        <fullName evidence="1">Uncharacterized protein</fullName>
    </submittedName>
</protein>
<reference evidence="1" key="1">
    <citation type="submission" date="2017-04" db="EMBL/GenBank/DDBJ databases">
        <title>Population genomics of picophytoplankton unveils novel chromosome hypervariability.</title>
        <authorList>
            <consortium name="DOE Joint Genome Institute"/>
            <person name="Blanc-Mathieu R."/>
            <person name="Krasovec M."/>
            <person name="Hebrard M."/>
            <person name="Yau S."/>
            <person name="Desgranges E."/>
            <person name="Martin J."/>
            <person name="Schackwitz W."/>
            <person name="Kuo A."/>
            <person name="Salin G."/>
            <person name="Donnadieu C."/>
            <person name="Desdevises Y."/>
            <person name="Sanchez-Ferandin S."/>
            <person name="Moreau H."/>
            <person name="Rivals E."/>
            <person name="Grigoriev I.V."/>
            <person name="Grimsley N."/>
            <person name="Eyre-Walker A."/>
            <person name="Piganeau G."/>
        </authorList>
    </citation>
    <scope>NUCLEOTIDE SEQUENCE [LARGE SCALE GENOMIC DNA]</scope>
    <source>
        <strain evidence="1">RCC 1115</strain>
    </source>
</reference>
<accession>A0A1Y5IAE7</accession>
<gene>
    <name evidence="1" type="ORF">BE221DRAFT_78594</name>
</gene>
<dbReference type="EMBL" id="KZ155826">
    <property type="protein sequence ID" value="OUS43965.1"/>
    <property type="molecule type" value="Genomic_DNA"/>
</dbReference>
<sequence>MYGSRSKKKGVSANARDTGLPVELALFASLPSSRPCTSSVPAGQSLVINTSTTLFSPSFSKLAFMDVTSSSVVSPFRFAVDFPSALASSYDSTSNRPGTAATRIPPHKLYTRDSLKKYTFGAISITPRSFSPLPSFVALSLSFAYSNPRSPSASTKYVGTAHCFSPVTYASIVSLAFSPSYTRPATSTASNGPAFGFACATATRAHKASNDARASPAMMTRTGRGSSFDIFASAKRERDENVARESAGLIAIVRWRLLFSCRNLLEVSVIVGC</sequence>
<name>A0A1Y5IAE7_OSTTA</name>
<proteinExistence type="predicted"/>
<organism evidence="1">
    <name type="scientific">Ostreococcus tauri</name>
    <name type="common">Marine green alga</name>
    <dbReference type="NCBI Taxonomy" id="70448"/>
    <lineage>
        <taxon>Eukaryota</taxon>
        <taxon>Viridiplantae</taxon>
        <taxon>Chlorophyta</taxon>
        <taxon>Mamiellophyceae</taxon>
        <taxon>Mamiellales</taxon>
        <taxon>Bathycoccaceae</taxon>
        <taxon>Ostreococcus</taxon>
    </lineage>
</organism>
<evidence type="ECO:0000313" key="1">
    <source>
        <dbReference type="EMBL" id="OUS43965.1"/>
    </source>
</evidence>
<dbReference type="Proteomes" id="UP000195557">
    <property type="component" value="Unassembled WGS sequence"/>
</dbReference>